<protein>
    <submittedName>
        <fullName evidence="1">Uncharacterized protein</fullName>
    </submittedName>
</protein>
<sequence>MSTPGGGAEAVAPWAQLLRIRDLCGLPASNAEEMTMGRYVLAGYDGSEESEHALLWAVEEARLRRPWLRRSPWS</sequence>
<dbReference type="InterPro" id="IPR014729">
    <property type="entry name" value="Rossmann-like_a/b/a_fold"/>
</dbReference>
<proteinExistence type="predicted"/>
<comment type="caution">
    <text evidence="1">The sequence shown here is derived from an EMBL/GenBank/DDBJ whole genome shotgun (WGS) entry which is preliminary data.</text>
</comment>
<dbReference type="EMBL" id="BAAARW010000042">
    <property type="protein sequence ID" value="GAA2455364.1"/>
    <property type="molecule type" value="Genomic_DNA"/>
</dbReference>
<reference evidence="1 2" key="1">
    <citation type="journal article" date="2019" name="Int. J. Syst. Evol. Microbiol.">
        <title>The Global Catalogue of Microorganisms (GCM) 10K type strain sequencing project: providing services to taxonomists for standard genome sequencing and annotation.</title>
        <authorList>
            <consortium name="The Broad Institute Genomics Platform"/>
            <consortium name="The Broad Institute Genome Sequencing Center for Infectious Disease"/>
            <person name="Wu L."/>
            <person name="Ma J."/>
        </authorList>
    </citation>
    <scope>NUCLEOTIDE SEQUENCE [LARGE SCALE GENOMIC DNA]</scope>
    <source>
        <strain evidence="1 2">JCM 3325</strain>
    </source>
</reference>
<evidence type="ECO:0000313" key="2">
    <source>
        <dbReference type="Proteomes" id="UP001501231"/>
    </source>
</evidence>
<dbReference type="Gene3D" id="3.40.50.620">
    <property type="entry name" value="HUPs"/>
    <property type="match status" value="1"/>
</dbReference>
<keyword evidence="2" id="KW-1185">Reference proteome</keyword>
<name>A0ABN3KC35_9ACTN</name>
<gene>
    <name evidence="1" type="ORF">GCM10010191_88170</name>
</gene>
<organism evidence="1 2">
    <name type="scientific">Actinomadura vinacea</name>
    <dbReference type="NCBI Taxonomy" id="115336"/>
    <lineage>
        <taxon>Bacteria</taxon>
        <taxon>Bacillati</taxon>
        <taxon>Actinomycetota</taxon>
        <taxon>Actinomycetes</taxon>
        <taxon>Streptosporangiales</taxon>
        <taxon>Thermomonosporaceae</taxon>
        <taxon>Actinomadura</taxon>
    </lineage>
</organism>
<accession>A0ABN3KC35</accession>
<evidence type="ECO:0000313" key="1">
    <source>
        <dbReference type="EMBL" id="GAA2455364.1"/>
    </source>
</evidence>
<dbReference type="Proteomes" id="UP001501231">
    <property type="component" value="Unassembled WGS sequence"/>
</dbReference>